<organism evidence="1 2">
    <name type="scientific">Hufsiella arboris</name>
    <dbReference type="NCBI Taxonomy" id="2695275"/>
    <lineage>
        <taxon>Bacteria</taxon>
        <taxon>Pseudomonadati</taxon>
        <taxon>Bacteroidota</taxon>
        <taxon>Sphingobacteriia</taxon>
        <taxon>Sphingobacteriales</taxon>
        <taxon>Sphingobacteriaceae</taxon>
        <taxon>Hufsiella</taxon>
    </lineage>
</organism>
<dbReference type="RefSeq" id="WP_160846383.1">
    <property type="nucleotide sequence ID" value="NZ_WVHT01000015.1"/>
</dbReference>
<reference evidence="1 2" key="1">
    <citation type="submission" date="2019-11" db="EMBL/GenBank/DDBJ databases">
        <title>Pedobacter sp. HMF7647 Genome sequencing and assembly.</title>
        <authorList>
            <person name="Kang H."/>
            <person name="Kim H."/>
            <person name="Joh K."/>
        </authorList>
    </citation>
    <scope>NUCLEOTIDE SEQUENCE [LARGE SCALE GENOMIC DNA]</scope>
    <source>
        <strain evidence="1 2">HMF7647</strain>
    </source>
</reference>
<name>A0A7K1YF27_9SPHI</name>
<dbReference type="EMBL" id="WVHT01000015">
    <property type="protein sequence ID" value="MXV53206.1"/>
    <property type="molecule type" value="Genomic_DNA"/>
</dbReference>
<keyword evidence="2" id="KW-1185">Reference proteome</keyword>
<dbReference type="Proteomes" id="UP000466586">
    <property type="component" value="Unassembled WGS sequence"/>
</dbReference>
<accession>A0A7K1YF27</accession>
<proteinExistence type="predicted"/>
<evidence type="ECO:0000313" key="1">
    <source>
        <dbReference type="EMBL" id="MXV53206.1"/>
    </source>
</evidence>
<protein>
    <submittedName>
        <fullName evidence="1">Uncharacterized protein</fullName>
    </submittedName>
</protein>
<dbReference type="AlphaFoldDB" id="A0A7K1YF27"/>
<evidence type="ECO:0000313" key="2">
    <source>
        <dbReference type="Proteomes" id="UP000466586"/>
    </source>
</evidence>
<gene>
    <name evidence="1" type="ORF">GS399_19750</name>
</gene>
<comment type="caution">
    <text evidence="1">The sequence shown here is derived from an EMBL/GenBank/DDBJ whole genome shotgun (WGS) entry which is preliminary data.</text>
</comment>
<sequence>MARKKAERTATGDIIVESRSYGTHTRKPRGTFKPVEINAAFKASAVNLAKANKAAALLKREIDQFR</sequence>